<comment type="caution">
    <text evidence="1">The sequence shown here is derived from an EMBL/GenBank/DDBJ whole genome shotgun (WGS) entry which is preliminary data.</text>
</comment>
<dbReference type="EMBL" id="JANJYI010000003">
    <property type="protein sequence ID" value="KAK2655666.1"/>
    <property type="molecule type" value="Genomic_DNA"/>
</dbReference>
<gene>
    <name evidence="1" type="ORF">Ddye_008718</name>
</gene>
<accession>A0AAD9XA04</accession>
<evidence type="ECO:0000313" key="2">
    <source>
        <dbReference type="Proteomes" id="UP001280121"/>
    </source>
</evidence>
<sequence>MNKSVGPGASTTTFRKETQKGLIHMLREVQGPLIISGSLSVEIGLAMAHFVSKVWHLKKGSGLLATALYLKKCSVALQRFYTESLILKEPLSVPVSLTMFGLHRFIPSYHIKIIHKKDDRANRLVKLYLSWFGLPRIVELAKHISKATFLSIITPTKDIGMLKGVLGLVKEYFPKLQKRYIPWISTVPLEKGIKLIPTWKSTLMDGRSFLKGWCKTTRKKLDLPMPGSDAPVNQFSNLKHEITAFAWNVNKIHSIQDGVFSPGILFQKRTLFAIDKMNTTFVNLDLDYFERCVGPMSSTLLTTYDQIELCTCQICQTIEGNGKQRLLAIGNYVKQKLMHPVHDWAMSVLHSIPNDRTYDKEAPLHLLRKTKPMDLDSFDLKSATDRWPLSVMHDLMSCFFGPTMGSSIVNGCLGLNTFHLVPLMVNNVLEISFLAGKALRYYGSWALFAVPQLYNMVGGRIELP</sequence>
<name>A0AAD9XA04_9ROSI</name>
<keyword evidence="2" id="KW-1185">Reference proteome</keyword>
<dbReference type="InterPro" id="IPR008686">
    <property type="entry name" value="RNA_pol_mitovir"/>
</dbReference>
<protein>
    <submittedName>
        <fullName evidence="1">Uncharacterized protein</fullName>
    </submittedName>
</protein>
<dbReference type="AlphaFoldDB" id="A0AAD9XA04"/>
<dbReference type="PANTHER" id="PTHR34456">
    <property type="entry name" value="MITOVIRUS RNA-DEPENDENT RNA POLYMERASE"/>
    <property type="match status" value="1"/>
</dbReference>
<dbReference type="PANTHER" id="PTHR34456:SF13">
    <property type="entry name" value="REVERSE TRANSCRIPTASE DOMAIN-CONTAINING PROTEIN"/>
    <property type="match status" value="1"/>
</dbReference>
<organism evidence="1 2">
    <name type="scientific">Dipteronia dyeriana</name>
    <dbReference type="NCBI Taxonomy" id="168575"/>
    <lineage>
        <taxon>Eukaryota</taxon>
        <taxon>Viridiplantae</taxon>
        <taxon>Streptophyta</taxon>
        <taxon>Embryophyta</taxon>
        <taxon>Tracheophyta</taxon>
        <taxon>Spermatophyta</taxon>
        <taxon>Magnoliopsida</taxon>
        <taxon>eudicotyledons</taxon>
        <taxon>Gunneridae</taxon>
        <taxon>Pentapetalae</taxon>
        <taxon>rosids</taxon>
        <taxon>malvids</taxon>
        <taxon>Sapindales</taxon>
        <taxon>Sapindaceae</taxon>
        <taxon>Hippocastanoideae</taxon>
        <taxon>Acereae</taxon>
        <taxon>Dipteronia</taxon>
    </lineage>
</organism>
<evidence type="ECO:0000313" key="1">
    <source>
        <dbReference type="EMBL" id="KAK2655666.1"/>
    </source>
</evidence>
<reference evidence="1" key="1">
    <citation type="journal article" date="2023" name="Plant J.">
        <title>Genome sequences and population genomics provide insights into the demographic history, inbreeding, and mutation load of two 'living fossil' tree species of Dipteronia.</title>
        <authorList>
            <person name="Feng Y."/>
            <person name="Comes H.P."/>
            <person name="Chen J."/>
            <person name="Zhu S."/>
            <person name="Lu R."/>
            <person name="Zhang X."/>
            <person name="Li P."/>
            <person name="Qiu J."/>
            <person name="Olsen K.M."/>
            <person name="Qiu Y."/>
        </authorList>
    </citation>
    <scope>NUCLEOTIDE SEQUENCE</scope>
    <source>
        <strain evidence="1">KIB01</strain>
    </source>
</reference>
<proteinExistence type="predicted"/>
<dbReference type="Pfam" id="PF05919">
    <property type="entry name" value="Mitovir_RNA_pol"/>
    <property type="match status" value="1"/>
</dbReference>
<dbReference type="Proteomes" id="UP001280121">
    <property type="component" value="Unassembled WGS sequence"/>
</dbReference>